<feature type="compositionally biased region" description="Polar residues" evidence="12">
    <location>
        <begin position="1"/>
        <end position="25"/>
    </location>
</feature>
<evidence type="ECO:0000256" key="4">
    <source>
        <dbReference type="ARBA" id="ARBA00022554"/>
    </source>
</evidence>
<feature type="compositionally biased region" description="Polar residues" evidence="12">
    <location>
        <begin position="946"/>
        <end position="958"/>
    </location>
</feature>
<feature type="compositionally biased region" description="Basic and acidic residues" evidence="12">
    <location>
        <begin position="1025"/>
        <end position="1034"/>
    </location>
</feature>
<dbReference type="GO" id="GO:0061700">
    <property type="term" value="C:GATOR2 complex"/>
    <property type="evidence" value="ECO:0007669"/>
    <property type="project" value="TreeGrafter"/>
</dbReference>
<feature type="region of interest" description="Disordered" evidence="12">
    <location>
        <begin position="772"/>
        <end position="846"/>
    </location>
</feature>
<dbReference type="InterPro" id="IPR049566">
    <property type="entry name" value="WDR59_RTC1-like_RING_Znf"/>
</dbReference>
<protein>
    <recommendedName>
        <fullName evidence="3">Restriction of telomere capping protein 1</fullName>
    </recommendedName>
</protein>
<dbReference type="PROSITE" id="PS50089">
    <property type="entry name" value="ZF_RING_2"/>
    <property type="match status" value="1"/>
</dbReference>
<dbReference type="InterPro" id="IPR001680">
    <property type="entry name" value="WD40_rpt"/>
</dbReference>
<keyword evidence="9" id="KW-0862">Zinc</keyword>
<feature type="domain" description="RING-type" evidence="13">
    <location>
        <begin position="1317"/>
        <end position="1356"/>
    </location>
</feature>
<dbReference type="GO" id="GO:0005829">
    <property type="term" value="C:cytosol"/>
    <property type="evidence" value="ECO:0007669"/>
    <property type="project" value="TreeGrafter"/>
</dbReference>
<dbReference type="GeneID" id="13883700"/>
<gene>
    <name evidence="14" type="primary">KAFR0I02860</name>
    <name evidence="14" type="ORF">KAFR_0I02860</name>
</gene>
<feature type="repeat" description="WD" evidence="11">
    <location>
        <begin position="268"/>
        <end position="310"/>
    </location>
</feature>
<feature type="region of interest" description="Disordered" evidence="12">
    <location>
        <begin position="1025"/>
        <end position="1063"/>
    </location>
</feature>
<feature type="region of interest" description="Disordered" evidence="12">
    <location>
        <begin position="568"/>
        <end position="592"/>
    </location>
</feature>
<dbReference type="HOGENOM" id="CLU_008512_0_0_1"/>
<dbReference type="SMART" id="SM00320">
    <property type="entry name" value="WD40"/>
    <property type="match status" value="2"/>
</dbReference>
<dbReference type="RefSeq" id="XP_003959200.1">
    <property type="nucleotide sequence ID" value="XM_003959151.1"/>
</dbReference>
<dbReference type="GO" id="GO:0005774">
    <property type="term" value="C:vacuolar membrane"/>
    <property type="evidence" value="ECO:0007669"/>
    <property type="project" value="TreeGrafter"/>
</dbReference>
<feature type="region of interest" description="Disordered" evidence="12">
    <location>
        <begin position="1"/>
        <end position="74"/>
    </location>
</feature>
<dbReference type="Proteomes" id="UP000005220">
    <property type="component" value="Chromosome 9"/>
</dbReference>
<keyword evidence="8 10" id="KW-0863">Zinc-finger</keyword>
<dbReference type="GO" id="GO:0008270">
    <property type="term" value="F:zinc ion binding"/>
    <property type="evidence" value="ECO:0007669"/>
    <property type="project" value="UniProtKB-KW"/>
</dbReference>
<keyword evidence="6" id="KW-0479">Metal-binding</keyword>
<dbReference type="KEGG" id="kaf:KAFR_0I02860"/>
<dbReference type="SUPFAM" id="SSF50978">
    <property type="entry name" value="WD40 repeat-like"/>
    <property type="match status" value="1"/>
</dbReference>
<dbReference type="PROSITE" id="PS50082">
    <property type="entry name" value="WD_REPEATS_2"/>
    <property type="match status" value="2"/>
</dbReference>
<dbReference type="Pfam" id="PF00400">
    <property type="entry name" value="WD40"/>
    <property type="match status" value="2"/>
</dbReference>
<dbReference type="PROSITE" id="PS50294">
    <property type="entry name" value="WD_REPEATS_REGION"/>
    <property type="match status" value="2"/>
</dbReference>
<keyword evidence="4" id="KW-0926">Vacuole</keyword>
<dbReference type="PANTHER" id="PTHR46200:SF1">
    <property type="entry name" value="GATOR COMPLEX PROTEIN WDR24"/>
    <property type="match status" value="1"/>
</dbReference>
<evidence type="ECO:0000256" key="8">
    <source>
        <dbReference type="ARBA" id="ARBA00022771"/>
    </source>
</evidence>
<dbReference type="Pfam" id="PF17120">
    <property type="entry name" value="zf-RING_16"/>
    <property type="match status" value="1"/>
</dbReference>
<dbReference type="PANTHER" id="PTHR46200">
    <property type="entry name" value="GATOR COMPLEX PROTEIN WDR24"/>
    <property type="match status" value="1"/>
</dbReference>
<evidence type="ECO:0000256" key="5">
    <source>
        <dbReference type="ARBA" id="ARBA00022574"/>
    </source>
</evidence>
<evidence type="ECO:0000256" key="10">
    <source>
        <dbReference type="PROSITE-ProRule" id="PRU00175"/>
    </source>
</evidence>
<organism evidence="14 15">
    <name type="scientific">Kazachstania africana (strain ATCC 22294 / BCRC 22015 / CBS 2517 / CECT 1963 / NBRC 1671 / NRRL Y-8276)</name>
    <name type="common">Yeast</name>
    <name type="synonym">Kluyveromyces africanus</name>
    <dbReference type="NCBI Taxonomy" id="1071382"/>
    <lineage>
        <taxon>Eukaryota</taxon>
        <taxon>Fungi</taxon>
        <taxon>Dikarya</taxon>
        <taxon>Ascomycota</taxon>
        <taxon>Saccharomycotina</taxon>
        <taxon>Saccharomycetes</taxon>
        <taxon>Saccharomycetales</taxon>
        <taxon>Saccharomycetaceae</taxon>
        <taxon>Kazachstania</taxon>
    </lineage>
</organism>
<feature type="compositionally biased region" description="Polar residues" evidence="12">
    <location>
        <begin position="978"/>
        <end position="994"/>
    </location>
</feature>
<dbReference type="GO" id="GO:0016239">
    <property type="term" value="P:positive regulation of macroautophagy"/>
    <property type="evidence" value="ECO:0007669"/>
    <property type="project" value="TreeGrafter"/>
</dbReference>
<dbReference type="STRING" id="1071382.H2B0B5"/>
<dbReference type="InterPro" id="IPR037590">
    <property type="entry name" value="WDR24"/>
</dbReference>
<feature type="region of interest" description="Disordered" evidence="12">
    <location>
        <begin position="726"/>
        <end position="746"/>
    </location>
</feature>
<feature type="compositionally biased region" description="Basic and acidic residues" evidence="12">
    <location>
        <begin position="793"/>
        <end position="815"/>
    </location>
</feature>
<feature type="compositionally biased region" description="Low complexity" evidence="12">
    <location>
        <begin position="777"/>
        <end position="792"/>
    </location>
</feature>
<evidence type="ECO:0000256" key="9">
    <source>
        <dbReference type="ARBA" id="ARBA00022833"/>
    </source>
</evidence>
<evidence type="ECO:0000256" key="7">
    <source>
        <dbReference type="ARBA" id="ARBA00022737"/>
    </source>
</evidence>
<name>H2B0B5_KAZAF</name>
<feature type="compositionally biased region" description="Polar residues" evidence="12">
    <location>
        <begin position="58"/>
        <end position="70"/>
    </location>
</feature>
<dbReference type="CDD" id="cd16488">
    <property type="entry name" value="mRING-H2-C3H3C2_Mio-like"/>
    <property type="match status" value="1"/>
</dbReference>
<comment type="subcellular location">
    <subcellularLocation>
        <location evidence="1">Vacuole</location>
    </subcellularLocation>
</comment>
<dbReference type="InterPro" id="IPR019775">
    <property type="entry name" value="WD40_repeat_CS"/>
</dbReference>
<evidence type="ECO:0000313" key="15">
    <source>
        <dbReference type="Proteomes" id="UP000005220"/>
    </source>
</evidence>
<dbReference type="InterPro" id="IPR001841">
    <property type="entry name" value="Znf_RING"/>
</dbReference>
<accession>H2B0B5</accession>
<dbReference type="GO" id="GO:1904263">
    <property type="term" value="P:positive regulation of TORC1 signaling"/>
    <property type="evidence" value="ECO:0007669"/>
    <property type="project" value="TreeGrafter"/>
</dbReference>
<evidence type="ECO:0000256" key="1">
    <source>
        <dbReference type="ARBA" id="ARBA00004116"/>
    </source>
</evidence>
<evidence type="ECO:0000256" key="3">
    <source>
        <dbReference type="ARBA" id="ARBA00015098"/>
    </source>
</evidence>
<dbReference type="InterPro" id="IPR036322">
    <property type="entry name" value="WD40_repeat_dom_sf"/>
</dbReference>
<feature type="region of interest" description="Disordered" evidence="12">
    <location>
        <begin position="924"/>
        <end position="1005"/>
    </location>
</feature>
<comment type="similarity">
    <text evidence="2">Belongs to the WD repeat RTC1 family.</text>
</comment>
<dbReference type="Gene3D" id="2.130.10.10">
    <property type="entry name" value="YVTN repeat-like/Quinoprotein amine dehydrogenase"/>
    <property type="match status" value="2"/>
</dbReference>
<evidence type="ECO:0000313" key="14">
    <source>
        <dbReference type="EMBL" id="CCF60065.1"/>
    </source>
</evidence>
<dbReference type="InterPro" id="IPR015943">
    <property type="entry name" value="WD40/YVTN_repeat-like_dom_sf"/>
</dbReference>
<feature type="compositionally biased region" description="Polar residues" evidence="12">
    <location>
        <begin position="33"/>
        <end position="46"/>
    </location>
</feature>
<evidence type="ECO:0000256" key="2">
    <source>
        <dbReference type="ARBA" id="ARBA00008863"/>
    </source>
</evidence>
<evidence type="ECO:0000256" key="12">
    <source>
        <dbReference type="SAM" id="MobiDB-lite"/>
    </source>
</evidence>
<dbReference type="EMBL" id="HE650829">
    <property type="protein sequence ID" value="CCF60065.1"/>
    <property type="molecule type" value="Genomic_DNA"/>
</dbReference>
<dbReference type="PROSITE" id="PS00678">
    <property type="entry name" value="WD_REPEATS_1"/>
    <property type="match status" value="1"/>
</dbReference>
<proteinExistence type="inferred from homology"/>
<keyword evidence="7" id="KW-0677">Repeat</keyword>
<keyword evidence="15" id="KW-1185">Reference proteome</keyword>
<feature type="compositionally biased region" description="Basic and acidic residues" evidence="12">
    <location>
        <begin position="824"/>
        <end position="835"/>
    </location>
</feature>
<feature type="compositionally biased region" description="Basic and acidic residues" evidence="12">
    <location>
        <begin position="572"/>
        <end position="586"/>
    </location>
</feature>
<sequence length="1365" mass="152277">MNSSPGKNIYYSSNPNSLPQGSHRMSGSLGKNEATQGASFGASNQKKSFRIQHYGKQGSPSPFSEQSTTRPKLFPRHSYAGNNGIGLYENSTRSLASADFSPKSIPIAGDRPAQNNILRHKRRGSKRNISIPSQNPSNTIENDGLIYTLRTNKEVASIDRINDPSLHGLICAGKSHLGYYKFNPEDNTIKLHHDLLNICTKTTKVPTNPLISRRNSRQLKLSTIADVKCGFQNYRNYAAICTNSTTISIFDIVKPPSSSEFNPVVTSFNGHTRSVNGFDFNMIQTNLIISGGQDACVKIWDIRTNTRKDSSRSDINITTSYDSIRDIKWMPGSNILANNSDPSSYGSYGVRSHSGYKFASIHDSGTVLKFDLRQPNQFEKKINAHTGPGLCLNWHPNQDYIATGGRDGKCCLWYVGDKTSIDSGNTYGSNTFTSLSSAAIPPNNPLAFPETTINIGSPITKLKFRPAFEQNVQNSILAISSMGEEAQVSIFSLSRKYIPRHVFETFAPSLGLVWWNDDSIFNIDKDNFINGWDITKAPTLLDNLPKNITTWRDMDGDGLLFVNQEQGSYSATDRHPEESDVPRRESLTGSLENQNSHVTSTLMTGFKKGISQTGLSSFSTERPSLSKHNTSFSSKHFIPSPLGSSYNTSSTPSVKSLIPLNEGLGTERGRSPLLITLDMPHIFNSMRASRLSGYDENTIGKLINNESPVEVFKYLARELEFSIENEKEADDNDSIAGRSSHEENETQIDLMKKFGFSENATWANFMTKKDENELKKTSTSNENSSEVSSFSVERGRSSSNNEHKNDAEYIYKDPPRSISRPPARKSEIEDNDNKLTRNVISKSDPDAVEKSKLSEVFKSKDNDLEPRIEVLLELVRISGHNATVYSTISDTPAFKTWLLIRDSLLWDLKKITEVVEGSSIKDNNANTISAENTDPYIGQSDKRNRTQLPNPSTSSEYSMSEHDYSFGDEHPQPFLSPLKNSQKSPSYESSTINVSPRVRKDTEGSMSIEKLKSSIETYKTIEQLREQHKSHQEDSNTSAIEDDDIARQNGTSPELKDHDKAVPIKPTSIPITKKRELRPSFIDAFLGNISSPSERLEAEFLPSVKLSPSFIHSSPRSRNSIGSLSSNVSHLLFNNRPDTAKSDAGSKNVLFQQLLGLKNKGISNSHENKDYSTTFTTSALPPWSTKRLLRQTYEHSVQTGNILLSITILLLFQNLYEITTIEVVKDSLSEFISLLHRYELFEIATALLKYCPWEDVMGPEGGQSTIQIYCEKCGVLITNEQSKDKFTVGVQGNLESNPFERFGYWYCDSCKKPNSLCVLCEEPMKKMTISLLACGHEGHFDCFKKWFIQEAMDSCPGGCTHPINL</sequence>
<feature type="repeat" description="WD" evidence="11">
    <location>
        <begin position="382"/>
        <end position="423"/>
    </location>
</feature>
<reference evidence="14 15" key="1">
    <citation type="journal article" date="2011" name="Proc. Natl. Acad. Sci. U.S.A.">
        <title>Evolutionary erosion of yeast sex chromosomes by mating-type switching accidents.</title>
        <authorList>
            <person name="Gordon J.L."/>
            <person name="Armisen D."/>
            <person name="Proux-Wera E."/>
            <person name="Oheigeartaigh S.S."/>
            <person name="Byrne K.P."/>
            <person name="Wolfe K.H."/>
        </authorList>
    </citation>
    <scope>NUCLEOTIDE SEQUENCE [LARGE SCALE GENOMIC DNA]</scope>
    <source>
        <strain evidence="15">ATCC 22294 / BCRC 22015 / CBS 2517 / CECT 1963 / NBRC 1671 / NRRL Y-8276</strain>
    </source>
</reference>
<evidence type="ECO:0000256" key="6">
    <source>
        <dbReference type="ARBA" id="ARBA00022723"/>
    </source>
</evidence>
<keyword evidence="5 11" id="KW-0853">WD repeat</keyword>
<dbReference type="eggNOG" id="KOG0269">
    <property type="taxonomic scope" value="Eukaryota"/>
</dbReference>
<dbReference type="OrthoDB" id="60955at2759"/>
<evidence type="ECO:0000256" key="11">
    <source>
        <dbReference type="PROSITE-ProRule" id="PRU00221"/>
    </source>
</evidence>
<evidence type="ECO:0000259" key="13">
    <source>
        <dbReference type="PROSITE" id="PS50089"/>
    </source>
</evidence>
<dbReference type="FunCoup" id="H2B0B5">
    <property type="interactions" value="151"/>
</dbReference>
<dbReference type="InParanoid" id="H2B0B5"/>
<feature type="compositionally biased region" description="Basic and acidic residues" evidence="12">
    <location>
        <begin position="959"/>
        <end position="971"/>
    </location>
</feature>